<evidence type="ECO:0000313" key="4">
    <source>
        <dbReference type="EMBL" id="CAF3597486.1"/>
    </source>
</evidence>
<dbReference type="EMBL" id="CAJNOQ010003218">
    <property type="protein sequence ID" value="CAF1001344.1"/>
    <property type="molecule type" value="Genomic_DNA"/>
</dbReference>
<reference evidence="3" key="1">
    <citation type="submission" date="2021-02" db="EMBL/GenBank/DDBJ databases">
        <authorList>
            <person name="Nowell W R."/>
        </authorList>
    </citation>
    <scope>NUCLEOTIDE SEQUENCE</scope>
</reference>
<organism evidence="3 6">
    <name type="scientific">Didymodactylos carnosus</name>
    <dbReference type="NCBI Taxonomy" id="1234261"/>
    <lineage>
        <taxon>Eukaryota</taxon>
        <taxon>Metazoa</taxon>
        <taxon>Spiralia</taxon>
        <taxon>Gnathifera</taxon>
        <taxon>Rotifera</taxon>
        <taxon>Eurotatoria</taxon>
        <taxon>Bdelloidea</taxon>
        <taxon>Philodinida</taxon>
        <taxon>Philodinidae</taxon>
        <taxon>Didymodactylos</taxon>
    </lineage>
</organism>
<gene>
    <name evidence="3" type="ORF">GPM918_LOCUS13774</name>
    <name evidence="2" type="ORF">OVA965_LOCUS5274</name>
    <name evidence="5" type="ORF">SRO942_LOCUS13774</name>
    <name evidence="4" type="ORF">TMI583_LOCUS5273</name>
</gene>
<evidence type="ECO:0000313" key="5">
    <source>
        <dbReference type="EMBL" id="CAF3772758.1"/>
    </source>
</evidence>
<keyword evidence="6" id="KW-1185">Reference proteome</keyword>
<dbReference type="AlphaFoldDB" id="A0A814GVM1"/>
<feature type="region of interest" description="Disordered" evidence="1">
    <location>
        <begin position="111"/>
        <end position="143"/>
    </location>
</feature>
<dbReference type="Proteomes" id="UP000663829">
    <property type="component" value="Unassembled WGS sequence"/>
</dbReference>
<evidence type="ECO:0000313" key="6">
    <source>
        <dbReference type="Proteomes" id="UP000663829"/>
    </source>
</evidence>
<evidence type="ECO:0000313" key="2">
    <source>
        <dbReference type="EMBL" id="CAF0813571.1"/>
    </source>
</evidence>
<accession>A0A814GVM1</accession>
<evidence type="ECO:0000256" key="1">
    <source>
        <dbReference type="SAM" id="MobiDB-lite"/>
    </source>
</evidence>
<feature type="compositionally biased region" description="Basic and acidic residues" evidence="1">
    <location>
        <begin position="111"/>
        <end position="124"/>
    </location>
</feature>
<comment type="caution">
    <text evidence="3">The sequence shown here is derived from an EMBL/GenBank/DDBJ whole genome shotgun (WGS) entry which is preliminary data.</text>
</comment>
<name>A0A814GVM1_9BILA</name>
<evidence type="ECO:0000313" key="3">
    <source>
        <dbReference type="EMBL" id="CAF1001344.1"/>
    </source>
</evidence>
<proteinExistence type="predicted"/>
<dbReference type="Proteomes" id="UP000682733">
    <property type="component" value="Unassembled WGS sequence"/>
</dbReference>
<dbReference type="Proteomes" id="UP000677228">
    <property type="component" value="Unassembled WGS sequence"/>
</dbReference>
<dbReference type="EMBL" id="CAJOBA010001469">
    <property type="protein sequence ID" value="CAF3597486.1"/>
    <property type="molecule type" value="Genomic_DNA"/>
</dbReference>
<dbReference type="Proteomes" id="UP000681722">
    <property type="component" value="Unassembled WGS sequence"/>
</dbReference>
<protein>
    <submittedName>
        <fullName evidence="3">Uncharacterized protein</fullName>
    </submittedName>
</protein>
<dbReference type="EMBL" id="CAJNOK010001468">
    <property type="protein sequence ID" value="CAF0813571.1"/>
    <property type="molecule type" value="Genomic_DNA"/>
</dbReference>
<dbReference type="EMBL" id="CAJOBC010003218">
    <property type="protein sequence ID" value="CAF3772758.1"/>
    <property type="molecule type" value="Genomic_DNA"/>
</dbReference>
<sequence length="143" mass="16927">MEDLEMVKEIEAVTFTSFPNLDECDNDEALQSYLNRKARKSRRRVFTSIIQNEAQPFHPYDAMIRMPPVDFDVLCGLLKNYHEKRRWYWGIINKTEQEAMLKQLIKWRPAVDKSKEKEKDRHSSPEITSEGLVRGVKKLSKQL</sequence>